<dbReference type="FunFam" id="1.10.10.520:FF:000001">
    <property type="entry name" value="NEDD8-activating enzyme E1 catalytic subunit"/>
    <property type="match status" value="1"/>
</dbReference>
<evidence type="ECO:0000256" key="10">
    <source>
        <dbReference type="PROSITE-ProRule" id="PRU10132"/>
    </source>
</evidence>
<protein>
    <recommendedName>
        <fullName evidence="3 11">NEDD8-activating enzyme E1 catalytic subunit</fullName>
        <ecNumber evidence="8 11">6.2.1.64</ecNumber>
    </recommendedName>
</protein>
<dbReference type="InterPro" id="IPR045886">
    <property type="entry name" value="ThiF/MoeB/HesA"/>
</dbReference>
<proteinExistence type="inferred from homology"/>
<dbReference type="Gene3D" id="3.10.290.20">
    <property type="entry name" value="Ubiquitin-like 2 activating enzyme e1b. Chain: B, domain 3"/>
    <property type="match status" value="1"/>
</dbReference>
<evidence type="ECO:0000259" key="12">
    <source>
        <dbReference type="SMART" id="SM01181"/>
    </source>
</evidence>
<evidence type="ECO:0000256" key="1">
    <source>
        <dbReference type="ARBA" id="ARBA00005032"/>
    </source>
</evidence>
<keyword evidence="7 11" id="KW-0067">ATP-binding</keyword>
<dbReference type="PANTHER" id="PTHR10953:SF6">
    <property type="entry name" value="NEDD8-ACTIVATING ENZYME E1 CATALYTIC SUBUNIT"/>
    <property type="match status" value="1"/>
</dbReference>
<evidence type="ECO:0000256" key="4">
    <source>
        <dbReference type="ARBA" id="ARBA00022598"/>
    </source>
</evidence>
<dbReference type="Pfam" id="PF00899">
    <property type="entry name" value="ThiF"/>
    <property type="match status" value="1"/>
</dbReference>
<dbReference type="InterPro" id="IPR000594">
    <property type="entry name" value="ThiF_NAD_FAD-bd"/>
</dbReference>
<dbReference type="InterPro" id="IPR023318">
    <property type="entry name" value="Ub_act_enz_dom_a_sf"/>
</dbReference>
<evidence type="ECO:0000313" key="13">
    <source>
        <dbReference type="EMBL" id="KHN77142.1"/>
    </source>
</evidence>
<dbReference type="GO" id="GO:0005737">
    <property type="term" value="C:cytoplasm"/>
    <property type="evidence" value="ECO:0007669"/>
    <property type="project" value="TreeGrafter"/>
</dbReference>
<evidence type="ECO:0000256" key="11">
    <source>
        <dbReference type="RuleBase" id="RU368009"/>
    </source>
</evidence>
<dbReference type="InterPro" id="IPR014929">
    <property type="entry name" value="E2-binding"/>
</dbReference>
<accession>A0A0B2V6Q2</accession>
<comment type="function">
    <text evidence="11">Catalytic subunit of the dimeric E1 enzyme, which activates NEDD8.</text>
</comment>
<evidence type="ECO:0000256" key="2">
    <source>
        <dbReference type="ARBA" id="ARBA00006310"/>
    </source>
</evidence>
<dbReference type="GO" id="GO:0005524">
    <property type="term" value="F:ATP binding"/>
    <property type="evidence" value="ECO:0007669"/>
    <property type="project" value="UniProtKB-UniRule"/>
</dbReference>
<dbReference type="STRING" id="6265.A0A0B2V6Q2"/>
<evidence type="ECO:0000313" key="14">
    <source>
        <dbReference type="Proteomes" id="UP000031036"/>
    </source>
</evidence>
<dbReference type="InterPro" id="IPR035985">
    <property type="entry name" value="Ubiquitin-activating_enz"/>
</dbReference>
<dbReference type="GO" id="GO:0045116">
    <property type="term" value="P:protein neddylation"/>
    <property type="evidence" value="ECO:0007669"/>
    <property type="project" value="UniProtKB-UniRule"/>
</dbReference>
<dbReference type="OMA" id="PYLENYM"/>
<dbReference type="CDD" id="cd01488">
    <property type="entry name" value="Uba3_RUB"/>
    <property type="match status" value="1"/>
</dbReference>
<dbReference type="GO" id="GO:0019781">
    <property type="term" value="F:NEDD8 activating enzyme activity"/>
    <property type="evidence" value="ECO:0007669"/>
    <property type="project" value="UniProtKB-UniRule"/>
</dbReference>
<dbReference type="UniPathway" id="UPA00885"/>
<dbReference type="Proteomes" id="UP000031036">
    <property type="component" value="Unassembled WGS sequence"/>
</dbReference>
<feature type="active site" description="Glycyl thioester intermediate" evidence="10">
    <location>
        <position position="216"/>
    </location>
</feature>
<comment type="catalytic activity">
    <reaction evidence="9 11">
        <text>ATP + [NEDD8 protein] + [E1 NEDD8-activating enzyme]-L-cysteine = AMP + diphosphate + [E1 NEDD8-activating enzyme]-S-[NEDD8 protein]-yl-L-cysteine.</text>
        <dbReference type="EC" id="6.2.1.64"/>
    </reaction>
</comment>
<evidence type="ECO:0000256" key="9">
    <source>
        <dbReference type="ARBA" id="ARBA00024626"/>
    </source>
</evidence>
<name>A0A0B2V6Q2_TOXCA</name>
<dbReference type="InterPro" id="IPR033127">
    <property type="entry name" value="UBQ-activ_enz_E1_Cys_AS"/>
</dbReference>
<dbReference type="PANTHER" id="PTHR10953">
    <property type="entry name" value="UBIQUITIN-ACTIVATING ENZYME E1"/>
    <property type="match status" value="1"/>
</dbReference>
<keyword evidence="5 11" id="KW-0547">Nucleotide-binding</keyword>
<gene>
    <name evidence="13" type="primary">uba-3</name>
    <name evidence="13" type="ORF">Tcan_03179</name>
</gene>
<keyword evidence="6 11" id="KW-0833">Ubl conjugation pathway</keyword>
<keyword evidence="4 11" id="KW-0436">Ligase</keyword>
<dbReference type="Gene3D" id="3.40.50.720">
    <property type="entry name" value="NAD(P)-binding Rossmann-like Domain"/>
    <property type="match status" value="1"/>
</dbReference>
<evidence type="ECO:0000256" key="7">
    <source>
        <dbReference type="ARBA" id="ARBA00022840"/>
    </source>
</evidence>
<feature type="domain" description="E2 binding" evidence="12">
    <location>
        <begin position="352"/>
        <end position="436"/>
    </location>
</feature>
<reference evidence="13 14" key="1">
    <citation type="submission" date="2014-11" db="EMBL/GenBank/DDBJ databases">
        <title>Genetic blueprint of the zoonotic pathogen Toxocara canis.</title>
        <authorList>
            <person name="Zhu X.-Q."/>
            <person name="Korhonen P.K."/>
            <person name="Cai H."/>
            <person name="Young N.D."/>
            <person name="Nejsum P."/>
            <person name="von Samson-Himmelstjerna G."/>
            <person name="Boag P.R."/>
            <person name="Tan P."/>
            <person name="Li Q."/>
            <person name="Min J."/>
            <person name="Yang Y."/>
            <person name="Wang X."/>
            <person name="Fang X."/>
            <person name="Hall R.S."/>
            <person name="Hofmann A."/>
            <person name="Sternberg P.W."/>
            <person name="Jex A.R."/>
            <person name="Gasser R.B."/>
        </authorList>
    </citation>
    <scope>NUCLEOTIDE SEQUENCE [LARGE SCALE GENOMIC DNA]</scope>
    <source>
        <strain evidence="13">PN_DK_2014</strain>
    </source>
</reference>
<dbReference type="EC" id="6.2.1.64" evidence="8 11"/>
<evidence type="ECO:0000256" key="8">
    <source>
        <dbReference type="ARBA" id="ARBA00023624"/>
    </source>
</evidence>
<comment type="caution">
    <text evidence="13">The sequence shown here is derived from an EMBL/GenBank/DDBJ whole genome shotgun (WGS) entry which is preliminary data.</text>
</comment>
<dbReference type="SMART" id="SM01181">
    <property type="entry name" value="E2_bind"/>
    <property type="match status" value="1"/>
</dbReference>
<dbReference type="SUPFAM" id="SSF69572">
    <property type="entry name" value="Activating enzymes of the ubiquitin-like proteins"/>
    <property type="match status" value="1"/>
</dbReference>
<dbReference type="Gene3D" id="1.10.10.520">
    <property type="entry name" value="Ubiquitin activating enzymes (Uba3). Chain: B, domain 2"/>
    <property type="match status" value="1"/>
</dbReference>
<evidence type="ECO:0000256" key="5">
    <source>
        <dbReference type="ARBA" id="ARBA00022741"/>
    </source>
</evidence>
<keyword evidence="14" id="KW-1185">Reference proteome</keyword>
<organism evidence="13 14">
    <name type="scientific">Toxocara canis</name>
    <name type="common">Canine roundworm</name>
    <dbReference type="NCBI Taxonomy" id="6265"/>
    <lineage>
        <taxon>Eukaryota</taxon>
        <taxon>Metazoa</taxon>
        <taxon>Ecdysozoa</taxon>
        <taxon>Nematoda</taxon>
        <taxon>Chromadorea</taxon>
        <taxon>Rhabditida</taxon>
        <taxon>Spirurina</taxon>
        <taxon>Ascaridomorpha</taxon>
        <taxon>Ascaridoidea</taxon>
        <taxon>Toxocaridae</taxon>
        <taxon>Toxocara</taxon>
    </lineage>
</organism>
<comment type="pathway">
    <text evidence="1 11">Protein modification; protein neddylation.</text>
</comment>
<comment type="similarity">
    <text evidence="2 11">Belongs to the ubiquitin-activating E1 family. UBA3 subfamily.</text>
</comment>
<dbReference type="OrthoDB" id="5977743at2759"/>
<dbReference type="InterPro" id="IPR030468">
    <property type="entry name" value="Uba3_N"/>
</dbReference>
<evidence type="ECO:0000256" key="6">
    <source>
        <dbReference type="ARBA" id="ARBA00022786"/>
    </source>
</evidence>
<sequence length="438" mass="49102">MQGVLMDDVSVDKDRDDRWRDMHRFTDRRSAFAHPAFEPGVQNLEAVHNCRVLVVGAGGLGCELLKNLALSGFRKLQVIDMDTIEISNLNRQFLFRECDIGKPKAIVAANFVKQRVPECEVIAHNCRIQEKSDDFYRSFDIVICGLDSVVARRWLNAKLVSLVEFDKDSNPLGIIPLIDGGTEGFKGNSRVILPTMTACIECTIDLYPPQVNYPLCTIANTPRLPEHCVEYVKLIQWAADKPFDEEPLNTDSPEHVSWVYNAALKRAEKYGIKGVDLRLTQGVLKRIIPAVASTNAVIAASCALEAVKLASNIACPLSNYLNFSDIEGVFIGVVELEKRPDCIVCSQQAQYVDVPSEQTLGYFIKEIIKKFQLHNPSLQTAKDKLYMKSELIPELNKISTANLSKTFKELGLFDGDEVLIADETRTQPISLRLRLRDD</sequence>
<dbReference type="PROSITE" id="PS00865">
    <property type="entry name" value="UBIQUITIN_ACTIVAT_2"/>
    <property type="match status" value="1"/>
</dbReference>
<dbReference type="Pfam" id="PF08825">
    <property type="entry name" value="E2_bind"/>
    <property type="match status" value="1"/>
</dbReference>
<evidence type="ECO:0000256" key="3">
    <source>
        <dbReference type="ARBA" id="ARBA00015203"/>
    </source>
</evidence>
<dbReference type="GO" id="GO:0005634">
    <property type="term" value="C:nucleus"/>
    <property type="evidence" value="ECO:0007669"/>
    <property type="project" value="TreeGrafter"/>
</dbReference>
<dbReference type="EMBL" id="JPKZ01002368">
    <property type="protein sequence ID" value="KHN77142.1"/>
    <property type="molecule type" value="Genomic_DNA"/>
</dbReference>
<dbReference type="AlphaFoldDB" id="A0A0B2V6Q2"/>